<name>A0A543HTL6_9MICO</name>
<feature type="domain" description="Band 7" evidence="2">
    <location>
        <begin position="31"/>
        <end position="223"/>
    </location>
</feature>
<dbReference type="GO" id="GO:0006508">
    <property type="term" value="P:proteolysis"/>
    <property type="evidence" value="ECO:0007669"/>
    <property type="project" value="UniProtKB-KW"/>
</dbReference>
<evidence type="ECO:0000259" key="2">
    <source>
        <dbReference type="Pfam" id="PF01145"/>
    </source>
</evidence>
<gene>
    <name evidence="3" type="ORF">FBY41_1641</name>
</gene>
<dbReference type="GO" id="GO:0008233">
    <property type="term" value="F:peptidase activity"/>
    <property type="evidence" value="ECO:0007669"/>
    <property type="project" value="UniProtKB-KW"/>
</dbReference>
<comment type="caution">
    <text evidence="3">The sequence shown here is derived from an EMBL/GenBank/DDBJ whole genome shotgun (WGS) entry which is preliminary data.</text>
</comment>
<sequence>MSTAAIVILLVLLAPIIGVVVWVVLAAGFTTVPAGSLGLVVKNGKATDHTLAPGRHWVPLVRRFMIVEYPSVEMAYRAGEGASTASSELDRSGPSLSCALGDRARADVSYTVRYAIIPEQLRTVHERFGPQGINGLVRDESARAISRSLSDPEVTVASLFGSERTETEARLAAAVTAALEEHGLRVAGFVLGPVDLGRTGEVIQATVRARFELALEEAEAATRLAQARNDGELERQITSLREGAWRYRETDLWRELVQRSDGVQLGRRRPGYGPGRLGLTVREDTPTNDPATTDQTTTDQTAADDTSTATGMP</sequence>
<dbReference type="AlphaFoldDB" id="A0A543HTL6"/>
<accession>A0A543HTL6</accession>
<keyword evidence="3" id="KW-0378">Hydrolase</keyword>
<dbReference type="EMBL" id="VFPM01000002">
    <property type="protein sequence ID" value="TQM61630.1"/>
    <property type="molecule type" value="Genomic_DNA"/>
</dbReference>
<dbReference type="Proteomes" id="UP000316747">
    <property type="component" value="Unassembled WGS sequence"/>
</dbReference>
<evidence type="ECO:0000256" key="1">
    <source>
        <dbReference type="SAM" id="MobiDB-lite"/>
    </source>
</evidence>
<evidence type="ECO:0000313" key="4">
    <source>
        <dbReference type="Proteomes" id="UP000316747"/>
    </source>
</evidence>
<feature type="region of interest" description="Disordered" evidence="1">
    <location>
        <begin position="265"/>
        <end position="313"/>
    </location>
</feature>
<dbReference type="RefSeq" id="WP_141843362.1">
    <property type="nucleotide sequence ID" value="NZ_VFPM01000002.1"/>
</dbReference>
<dbReference type="OrthoDB" id="4860397at2"/>
<dbReference type="InterPro" id="IPR001107">
    <property type="entry name" value="Band_7"/>
</dbReference>
<organism evidence="3 4">
    <name type="scientific">Humibacillus xanthopallidus</name>
    <dbReference type="NCBI Taxonomy" id="412689"/>
    <lineage>
        <taxon>Bacteria</taxon>
        <taxon>Bacillati</taxon>
        <taxon>Actinomycetota</taxon>
        <taxon>Actinomycetes</taxon>
        <taxon>Micrococcales</taxon>
        <taxon>Intrasporangiaceae</taxon>
        <taxon>Humibacillus</taxon>
    </lineage>
</organism>
<evidence type="ECO:0000313" key="3">
    <source>
        <dbReference type="EMBL" id="TQM61630.1"/>
    </source>
</evidence>
<feature type="compositionally biased region" description="Low complexity" evidence="1">
    <location>
        <begin position="287"/>
        <end position="313"/>
    </location>
</feature>
<keyword evidence="3" id="KW-0645">Protease</keyword>
<keyword evidence="4" id="KW-1185">Reference proteome</keyword>
<reference evidence="3 4" key="1">
    <citation type="submission" date="2019-06" db="EMBL/GenBank/DDBJ databases">
        <title>Genome sequencing of plant associated microbes to promote plant fitness in Sorghum bicolor and Oryza sativa.</title>
        <authorList>
            <person name="Coleman-Derr D."/>
        </authorList>
    </citation>
    <scope>NUCLEOTIDE SEQUENCE [LARGE SCALE GENOMIC DNA]</scope>
    <source>
        <strain evidence="3 4">KV-663</strain>
    </source>
</reference>
<proteinExistence type="predicted"/>
<protein>
    <submittedName>
        <fullName evidence="3">Regulator of protease activity HflC (Stomatin/prohibitin superfamily)</fullName>
    </submittedName>
</protein>
<dbReference type="Pfam" id="PF01145">
    <property type="entry name" value="Band_7"/>
    <property type="match status" value="1"/>
</dbReference>